<organism evidence="11 12">
    <name type="scientific">Apiospora saccharicola</name>
    <dbReference type="NCBI Taxonomy" id="335842"/>
    <lineage>
        <taxon>Eukaryota</taxon>
        <taxon>Fungi</taxon>
        <taxon>Dikarya</taxon>
        <taxon>Ascomycota</taxon>
        <taxon>Pezizomycotina</taxon>
        <taxon>Sordariomycetes</taxon>
        <taxon>Xylariomycetidae</taxon>
        <taxon>Amphisphaeriales</taxon>
        <taxon>Apiosporaceae</taxon>
        <taxon>Apiospora</taxon>
    </lineage>
</organism>
<name>A0ABR1UGH2_9PEZI</name>
<dbReference type="EMBL" id="JAQQWM010000007">
    <property type="protein sequence ID" value="KAK8057201.1"/>
    <property type="molecule type" value="Genomic_DNA"/>
</dbReference>
<dbReference type="SMART" id="SM00220">
    <property type="entry name" value="S_TKc"/>
    <property type="match status" value="1"/>
</dbReference>
<evidence type="ECO:0000256" key="2">
    <source>
        <dbReference type="ARBA" id="ARBA00022527"/>
    </source>
</evidence>
<dbReference type="InterPro" id="IPR011009">
    <property type="entry name" value="Kinase-like_dom_sf"/>
</dbReference>
<evidence type="ECO:0000256" key="7">
    <source>
        <dbReference type="ARBA" id="ARBA00047899"/>
    </source>
</evidence>
<keyword evidence="3" id="KW-0808">Transferase</keyword>
<sequence length="672" mass="77148">MTRELFEEKDKVHHGVDVVPTTEERLALEKKERAFEDFDKGREHLYEPVDRYRPGGYCPVEVSVIPRRGRWGYHQKDIYIRGRYLVVNKLAYSPFSTTWLCFDRQEQKWRCLEVNVASESSGHSREQLIQNTLMQRGVDRETARRHGIVLPYRRFFMRSTNGQHLVSVLPMLGPTLAQLMDMNQEDGHRRRQICQSMARSMEYLHRQGICHGNFHPGNVRVWPKEGAFDDYSPEEISRVFGFPSNCRLELKAMWSLSMTHAPHHMYEPFDWYGWDREGIAVIQDKLTTDVAIVDRGGAFLVADGPSGYLTTPIHYQGPECFFRDDEDEDAKTGIGAWIRPFLDDEGPKTDIWALAASIFYVVTESNLFNTTDDNLEVLLMIEQLIGPMPWLTWRGCRDALLRGNIERWEAGGKAKGLPRPEMPDVKNGWLRTVSHMIKSGGEDLEKRMKGHWLFGSYEDTIEDRLREPQPLRGGNRFCGVWYLDPEEVACLGGLLRNMVRWDPEDRWDAKAVVGHKWFANRYTPRLKPNCNFVPPSTNPKPAARYVPLLTIFKEEQARIHKAQEASIREEDARIQEAEEAWIEEGFTPAPASEEGSEEESEEPVLLQTAVIIMGFAVLLLAIVLLAWFGVPYLFAKLNIDGFSAGPRVAEPPVEPAPMPELDFELLLFVVPG</sequence>
<keyword evidence="2" id="KW-0723">Serine/threonine-protein kinase</keyword>
<evidence type="ECO:0000256" key="1">
    <source>
        <dbReference type="ARBA" id="ARBA00012513"/>
    </source>
</evidence>
<dbReference type="PANTHER" id="PTHR47634">
    <property type="entry name" value="PROTEIN KINASE DOMAIN-CONTAINING PROTEIN-RELATED"/>
    <property type="match status" value="1"/>
</dbReference>
<evidence type="ECO:0000313" key="12">
    <source>
        <dbReference type="Proteomes" id="UP001446871"/>
    </source>
</evidence>
<keyword evidence="9" id="KW-1133">Transmembrane helix</keyword>
<dbReference type="Proteomes" id="UP001446871">
    <property type="component" value="Unassembled WGS sequence"/>
</dbReference>
<evidence type="ECO:0000256" key="3">
    <source>
        <dbReference type="ARBA" id="ARBA00022679"/>
    </source>
</evidence>
<dbReference type="Gene3D" id="1.10.510.10">
    <property type="entry name" value="Transferase(Phosphotransferase) domain 1"/>
    <property type="match status" value="1"/>
</dbReference>
<keyword evidence="5" id="KW-0418">Kinase</keyword>
<evidence type="ECO:0000256" key="5">
    <source>
        <dbReference type="ARBA" id="ARBA00022777"/>
    </source>
</evidence>
<gene>
    <name evidence="11" type="ORF">PG996_011138</name>
</gene>
<comment type="caution">
    <text evidence="11">The sequence shown here is derived from an EMBL/GenBank/DDBJ whole genome shotgun (WGS) entry which is preliminary data.</text>
</comment>
<evidence type="ECO:0000256" key="6">
    <source>
        <dbReference type="ARBA" id="ARBA00022840"/>
    </source>
</evidence>
<reference evidence="11 12" key="1">
    <citation type="submission" date="2023-01" db="EMBL/GenBank/DDBJ databases">
        <title>Analysis of 21 Apiospora genomes using comparative genomics revels a genus with tremendous synthesis potential of carbohydrate active enzymes and secondary metabolites.</title>
        <authorList>
            <person name="Sorensen T."/>
        </authorList>
    </citation>
    <scope>NUCLEOTIDE SEQUENCE [LARGE SCALE GENOMIC DNA]</scope>
    <source>
        <strain evidence="11 12">CBS 83171</strain>
    </source>
</reference>
<keyword evidence="12" id="KW-1185">Reference proteome</keyword>
<evidence type="ECO:0000259" key="10">
    <source>
        <dbReference type="PROSITE" id="PS50011"/>
    </source>
</evidence>
<protein>
    <recommendedName>
        <fullName evidence="1">non-specific serine/threonine protein kinase</fullName>
        <ecNumber evidence="1">2.7.11.1</ecNumber>
    </recommendedName>
</protein>
<dbReference type="Gene3D" id="3.30.200.20">
    <property type="entry name" value="Phosphorylase Kinase, domain 1"/>
    <property type="match status" value="1"/>
</dbReference>
<keyword evidence="4" id="KW-0547">Nucleotide-binding</keyword>
<proteinExistence type="predicted"/>
<evidence type="ECO:0000256" key="9">
    <source>
        <dbReference type="SAM" id="Phobius"/>
    </source>
</evidence>
<keyword evidence="9" id="KW-0812">Transmembrane</keyword>
<keyword evidence="6" id="KW-0067">ATP-binding</keyword>
<comment type="catalytic activity">
    <reaction evidence="8">
        <text>L-seryl-[protein] + ATP = O-phospho-L-seryl-[protein] + ADP + H(+)</text>
        <dbReference type="Rhea" id="RHEA:17989"/>
        <dbReference type="Rhea" id="RHEA-COMP:9863"/>
        <dbReference type="Rhea" id="RHEA-COMP:11604"/>
        <dbReference type="ChEBI" id="CHEBI:15378"/>
        <dbReference type="ChEBI" id="CHEBI:29999"/>
        <dbReference type="ChEBI" id="CHEBI:30616"/>
        <dbReference type="ChEBI" id="CHEBI:83421"/>
        <dbReference type="ChEBI" id="CHEBI:456216"/>
        <dbReference type="EC" id="2.7.11.1"/>
    </reaction>
</comment>
<dbReference type="PANTHER" id="PTHR47634:SF5">
    <property type="entry name" value="OS09G0552300 PROTEIN"/>
    <property type="match status" value="1"/>
</dbReference>
<dbReference type="EC" id="2.7.11.1" evidence="1"/>
<dbReference type="InterPro" id="IPR000719">
    <property type="entry name" value="Prot_kinase_dom"/>
</dbReference>
<dbReference type="SUPFAM" id="SSF56112">
    <property type="entry name" value="Protein kinase-like (PK-like)"/>
    <property type="match status" value="1"/>
</dbReference>
<dbReference type="InterPro" id="IPR051334">
    <property type="entry name" value="SRPK"/>
</dbReference>
<accession>A0ABR1UGH2</accession>
<dbReference type="PROSITE" id="PS50011">
    <property type="entry name" value="PROTEIN_KINASE_DOM"/>
    <property type="match status" value="1"/>
</dbReference>
<evidence type="ECO:0000313" key="11">
    <source>
        <dbReference type="EMBL" id="KAK8057201.1"/>
    </source>
</evidence>
<comment type="catalytic activity">
    <reaction evidence="7">
        <text>L-threonyl-[protein] + ATP = O-phospho-L-threonyl-[protein] + ADP + H(+)</text>
        <dbReference type="Rhea" id="RHEA:46608"/>
        <dbReference type="Rhea" id="RHEA-COMP:11060"/>
        <dbReference type="Rhea" id="RHEA-COMP:11605"/>
        <dbReference type="ChEBI" id="CHEBI:15378"/>
        <dbReference type="ChEBI" id="CHEBI:30013"/>
        <dbReference type="ChEBI" id="CHEBI:30616"/>
        <dbReference type="ChEBI" id="CHEBI:61977"/>
        <dbReference type="ChEBI" id="CHEBI:456216"/>
        <dbReference type="EC" id="2.7.11.1"/>
    </reaction>
</comment>
<feature type="domain" description="Protein kinase" evidence="10">
    <location>
        <begin position="84"/>
        <end position="518"/>
    </location>
</feature>
<evidence type="ECO:0000256" key="4">
    <source>
        <dbReference type="ARBA" id="ARBA00022741"/>
    </source>
</evidence>
<keyword evidence="9" id="KW-0472">Membrane</keyword>
<feature type="transmembrane region" description="Helical" evidence="9">
    <location>
        <begin position="604"/>
        <end position="628"/>
    </location>
</feature>
<evidence type="ECO:0000256" key="8">
    <source>
        <dbReference type="ARBA" id="ARBA00048679"/>
    </source>
</evidence>